<dbReference type="InterPro" id="IPR000352">
    <property type="entry name" value="Pep_chain_release_fac_I"/>
</dbReference>
<dbReference type="Gene3D" id="6.10.140.1950">
    <property type="match status" value="1"/>
</dbReference>
<dbReference type="NCBIfam" id="NF001859">
    <property type="entry name" value="PRK00591.1"/>
    <property type="match status" value="1"/>
</dbReference>
<dbReference type="Pfam" id="PF00472">
    <property type="entry name" value="RF-1"/>
    <property type="match status" value="1"/>
</dbReference>
<gene>
    <name evidence="6" type="ORF">COX36_01215</name>
</gene>
<sequence length="348" mass="39470">MSEIEEIKKEYEKLLEKLSNPGLISNWEKFEELSKRKTHLEKIIEKEKEIRDLKNKLKENKEIISAQDEPELALLAEEELKTLIEKQKALEKELDSLLKDKSEVGPESVVVEIRAGTGGEEAALFAADLFRMYTKFGQSQGWKQILLDSSPSDLGGFKEIIFELKNGDVFSKMKYEGGVHRIQRIPVTEKSDRIHTSTASVAVLPTSKASKTKISPSDLKIAFFNSSGPGGQNVNKRKTAVRLTYLPTGLAVTSRVSRNQQENKEFALSILEARLMQQKQQMFEAKVSGERRAQIKGAKRSEKIRTYNFPQDRVTDHRIKKSWHRIEKILDGDLGKIVADLQSLNAES</sequence>
<dbReference type="PANTHER" id="PTHR43804:SF7">
    <property type="entry name" value="LD18447P"/>
    <property type="match status" value="1"/>
</dbReference>
<keyword evidence="3" id="KW-0648">Protein biosynthesis</keyword>
<dbReference type="SUPFAM" id="SSF75620">
    <property type="entry name" value="Release factor"/>
    <property type="match status" value="1"/>
</dbReference>
<keyword evidence="2" id="KW-0488">Methylation</keyword>
<dbReference type="Gene3D" id="3.30.160.20">
    <property type="match status" value="1"/>
</dbReference>
<comment type="similarity">
    <text evidence="1">Belongs to the prokaryotic/mitochondrial release factor family.</text>
</comment>
<evidence type="ECO:0000313" key="7">
    <source>
        <dbReference type="Proteomes" id="UP000230273"/>
    </source>
</evidence>
<evidence type="ECO:0000259" key="5">
    <source>
        <dbReference type="SMART" id="SM00937"/>
    </source>
</evidence>
<proteinExistence type="inferred from homology"/>
<dbReference type="GO" id="GO:0005737">
    <property type="term" value="C:cytoplasm"/>
    <property type="evidence" value="ECO:0007669"/>
    <property type="project" value="UniProtKB-ARBA"/>
</dbReference>
<evidence type="ECO:0000313" key="6">
    <source>
        <dbReference type="EMBL" id="PIP23839.1"/>
    </source>
</evidence>
<feature type="coiled-coil region" evidence="4">
    <location>
        <begin position="30"/>
        <end position="100"/>
    </location>
</feature>
<dbReference type="Proteomes" id="UP000230273">
    <property type="component" value="Unassembled WGS sequence"/>
</dbReference>
<dbReference type="SMART" id="SM00937">
    <property type="entry name" value="PCRF"/>
    <property type="match status" value="1"/>
</dbReference>
<feature type="domain" description="Peptide chain release factor" evidence="5">
    <location>
        <begin position="62"/>
        <end position="176"/>
    </location>
</feature>
<protein>
    <submittedName>
        <fullName evidence="6">Peptide chain release factor 1</fullName>
    </submittedName>
</protein>
<dbReference type="InterPro" id="IPR045853">
    <property type="entry name" value="Pep_chain_release_fac_I_sf"/>
</dbReference>
<evidence type="ECO:0000256" key="3">
    <source>
        <dbReference type="ARBA" id="ARBA00022917"/>
    </source>
</evidence>
<reference evidence="6 7" key="1">
    <citation type="submission" date="2017-09" db="EMBL/GenBank/DDBJ databases">
        <title>Depth-based differentiation of microbial function through sediment-hosted aquifers and enrichment of novel symbionts in the deep terrestrial subsurface.</title>
        <authorList>
            <person name="Probst A.J."/>
            <person name="Ladd B."/>
            <person name="Jarett J.K."/>
            <person name="Geller-Mcgrath D.E."/>
            <person name="Sieber C.M."/>
            <person name="Emerson J.B."/>
            <person name="Anantharaman K."/>
            <person name="Thomas B.C."/>
            <person name="Malmstrom R."/>
            <person name="Stieglmeier M."/>
            <person name="Klingl A."/>
            <person name="Woyke T."/>
            <person name="Ryan C.M."/>
            <person name="Banfield J.F."/>
        </authorList>
    </citation>
    <scope>NUCLEOTIDE SEQUENCE [LARGE SCALE GENOMIC DNA]</scope>
    <source>
        <strain evidence="6">CG23_combo_of_CG06-09_8_20_14_all_38_19</strain>
    </source>
</reference>
<evidence type="ECO:0000256" key="4">
    <source>
        <dbReference type="SAM" id="Coils"/>
    </source>
</evidence>
<comment type="caution">
    <text evidence="6">The sequence shown here is derived from an EMBL/GenBank/DDBJ whole genome shotgun (WGS) entry which is preliminary data.</text>
</comment>
<dbReference type="AlphaFoldDB" id="A0A2G9YXD3"/>
<accession>A0A2G9YXD3</accession>
<dbReference type="PANTHER" id="PTHR43804">
    <property type="entry name" value="LD18447P"/>
    <property type="match status" value="1"/>
</dbReference>
<dbReference type="InterPro" id="IPR005139">
    <property type="entry name" value="PCRF"/>
</dbReference>
<evidence type="ECO:0000256" key="2">
    <source>
        <dbReference type="ARBA" id="ARBA00022481"/>
    </source>
</evidence>
<name>A0A2G9YXD3_9BACT</name>
<dbReference type="EMBL" id="PCRP01000017">
    <property type="protein sequence ID" value="PIP23839.1"/>
    <property type="molecule type" value="Genomic_DNA"/>
</dbReference>
<evidence type="ECO:0000256" key="1">
    <source>
        <dbReference type="ARBA" id="ARBA00010835"/>
    </source>
</evidence>
<dbReference type="Pfam" id="PF03462">
    <property type="entry name" value="PCRF"/>
    <property type="match status" value="1"/>
</dbReference>
<keyword evidence="4" id="KW-0175">Coiled coil</keyword>
<dbReference type="Gene3D" id="3.30.70.1660">
    <property type="match status" value="1"/>
</dbReference>
<organism evidence="6 7">
    <name type="scientific">Candidatus Nealsonbacteria bacterium CG23_combo_of_CG06-09_8_20_14_all_38_19</name>
    <dbReference type="NCBI Taxonomy" id="1974721"/>
    <lineage>
        <taxon>Bacteria</taxon>
        <taxon>Candidatus Nealsoniibacteriota</taxon>
    </lineage>
</organism>
<dbReference type="GO" id="GO:0003747">
    <property type="term" value="F:translation release factor activity"/>
    <property type="evidence" value="ECO:0007669"/>
    <property type="project" value="InterPro"/>
</dbReference>
<dbReference type="InterPro" id="IPR050057">
    <property type="entry name" value="Prokaryotic/Mito_RF"/>
</dbReference>